<protein>
    <submittedName>
        <fullName evidence="2">Serine/arginine repetitive matrix 2</fullName>
    </submittedName>
</protein>
<organism evidence="2 3">
    <name type="scientific">Molossus molossus</name>
    <name type="common">Pallas' mastiff bat</name>
    <name type="synonym">Vespertilio molossus</name>
    <dbReference type="NCBI Taxonomy" id="27622"/>
    <lineage>
        <taxon>Eukaryota</taxon>
        <taxon>Metazoa</taxon>
        <taxon>Chordata</taxon>
        <taxon>Craniata</taxon>
        <taxon>Vertebrata</taxon>
        <taxon>Euteleostomi</taxon>
        <taxon>Mammalia</taxon>
        <taxon>Eutheria</taxon>
        <taxon>Laurasiatheria</taxon>
        <taxon>Chiroptera</taxon>
        <taxon>Yangochiroptera</taxon>
        <taxon>Molossidae</taxon>
        <taxon>Molossus</taxon>
    </lineage>
</organism>
<evidence type="ECO:0000313" key="3">
    <source>
        <dbReference type="Proteomes" id="UP000550707"/>
    </source>
</evidence>
<feature type="region of interest" description="Disordered" evidence="1">
    <location>
        <begin position="1"/>
        <end position="26"/>
    </location>
</feature>
<dbReference type="EMBL" id="JACASF010000003">
    <property type="protein sequence ID" value="KAF6491107.1"/>
    <property type="molecule type" value="Genomic_DNA"/>
</dbReference>
<dbReference type="AlphaFoldDB" id="A0A7J8J2L3"/>
<dbReference type="Proteomes" id="UP000550707">
    <property type="component" value="Unassembled WGS sequence"/>
</dbReference>
<gene>
    <name evidence="2" type="ORF">HJG59_017405</name>
</gene>
<proteinExistence type="predicted"/>
<reference evidence="2 3" key="1">
    <citation type="journal article" date="2020" name="Nature">
        <title>Six reference-quality genomes reveal evolution of bat adaptations.</title>
        <authorList>
            <person name="Jebb D."/>
            <person name="Huang Z."/>
            <person name="Pippel M."/>
            <person name="Hughes G.M."/>
            <person name="Lavrichenko K."/>
            <person name="Devanna P."/>
            <person name="Winkler S."/>
            <person name="Jermiin L.S."/>
            <person name="Skirmuntt E.C."/>
            <person name="Katzourakis A."/>
            <person name="Burkitt-Gray L."/>
            <person name="Ray D.A."/>
            <person name="Sullivan K.A.M."/>
            <person name="Roscito J.G."/>
            <person name="Kirilenko B.M."/>
            <person name="Davalos L.M."/>
            <person name="Corthals A.P."/>
            <person name="Power M.L."/>
            <person name="Jones G."/>
            <person name="Ransome R.D."/>
            <person name="Dechmann D.K.N."/>
            <person name="Locatelli A.G."/>
            <person name="Puechmaille S.J."/>
            <person name="Fedrigo O."/>
            <person name="Jarvis E.D."/>
            <person name="Hiller M."/>
            <person name="Vernes S.C."/>
            <person name="Myers E.W."/>
            <person name="Teeling E.C."/>
        </authorList>
    </citation>
    <scope>NUCLEOTIDE SEQUENCE [LARGE SCALE GENOMIC DNA]</scope>
    <source>
        <strain evidence="2">MMolMol1</strain>
        <tissue evidence="2">Muscle</tissue>
    </source>
</reference>
<keyword evidence="3" id="KW-1185">Reference proteome</keyword>
<comment type="caution">
    <text evidence="2">The sequence shown here is derived from an EMBL/GenBank/DDBJ whole genome shotgun (WGS) entry which is preliminary data.</text>
</comment>
<name>A0A7J8J2L3_MOLMO</name>
<evidence type="ECO:0000313" key="2">
    <source>
        <dbReference type="EMBL" id="KAF6491107.1"/>
    </source>
</evidence>
<sequence>MVPGEDSVGTAAPQATSAGGRHLAPAPCGTAPPGLHECFLGNPTTPQVLEPQGVFLPNRAEGGVLLSPPPLNPGCILRVSPSFSTPLFLCSCEMLICEFSLVHVLGGLGWVGIKMGVAGGKDTVQDSPI</sequence>
<accession>A0A7J8J2L3</accession>
<evidence type="ECO:0000256" key="1">
    <source>
        <dbReference type="SAM" id="MobiDB-lite"/>
    </source>
</evidence>